<keyword evidence="1" id="KW-0472">Membrane</keyword>
<proteinExistence type="predicted"/>
<dbReference type="AlphaFoldDB" id="A0A5C5Z954"/>
<dbReference type="Proteomes" id="UP000315010">
    <property type="component" value="Unassembled WGS sequence"/>
</dbReference>
<evidence type="ECO:0000256" key="1">
    <source>
        <dbReference type="SAM" id="Phobius"/>
    </source>
</evidence>
<sequence>MKLFNIQNIPQTPPLRMPARKGLSTFGVVAFLACLSGIGGFLFVARAQQLETARATEAFEYLVEVQFAQQLYQTQTGHYAANLVDLDLSKPAPAHFSIGSMELTASDSSNAHWRLTIQRAGLSPVFGDYEITFDDSGFDASRSSVETSLVSCSAQMSRCFHRMTLAKLDR</sequence>
<evidence type="ECO:0000313" key="3">
    <source>
        <dbReference type="Proteomes" id="UP000315010"/>
    </source>
</evidence>
<dbReference type="RefSeq" id="WP_146401089.1">
    <property type="nucleotide sequence ID" value="NZ_SJPJ01000001.1"/>
</dbReference>
<keyword evidence="3" id="KW-1185">Reference proteome</keyword>
<dbReference type="PROSITE" id="PS51257">
    <property type="entry name" value="PROKAR_LIPOPROTEIN"/>
    <property type="match status" value="1"/>
</dbReference>
<reference evidence="2 3" key="1">
    <citation type="submission" date="2019-02" db="EMBL/GenBank/DDBJ databases">
        <title>Deep-cultivation of Planctomycetes and their phenomic and genomic characterization uncovers novel biology.</title>
        <authorList>
            <person name="Wiegand S."/>
            <person name="Jogler M."/>
            <person name="Boedeker C."/>
            <person name="Pinto D."/>
            <person name="Vollmers J."/>
            <person name="Rivas-Marin E."/>
            <person name="Kohn T."/>
            <person name="Peeters S.H."/>
            <person name="Heuer A."/>
            <person name="Rast P."/>
            <person name="Oberbeckmann S."/>
            <person name="Bunk B."/>
            <person name="Jeske O."/>
            <person name="Meyerdierks A."/>
            <person name="Storesund J.E."/>
            <person name="Kallscheuer N."/>
            <person name="Luecker S."/>
            <person name="Lage O.M."/>
            <person name="Pohl T."/>
            <person name="Merkel B.J."/>
            <person name="Hornburger P."/>
            <person name="Mueller R.-W."/>
            <person name="Bruemmer F."/>
            <person name="Labrenz M."/>
            <person name="Spormann A.M."/>
            <person name="Op Den Camp H."/>
            <person name="Overmann J."/>
            <person name="Amann R."/>
            <person name="Jetten M.S.M."/>
            <person name="Mascher T."/>
            <person name="Medema M.H."/>
            <person name="Devos D.P."/>
            <person name="Kaster A.-K."/>
            <person name="Ovreas L."/>
            <person name="Rohde M."/>
            <person name="Galperin M.Y."/>
            <person name="Jogler C."/>
        </authorList>
    </citation>
    <scope>NUCLEOTIDE SEQUENCE [LARGE SCALE GENOMIC DNA]</scope>
    <source>
        <strain evidence="2 3">CA13</strain>
    </source>
</reference>
<keyword evidence="1" id="KW-1133">Transmembrane helix</keyword>
<comment type="caution">
    <text evidence="2">The sequence shown here is derived from an EMBL/GenBank/DDBJ whole genome shotgun (WGS) entry which is preliminary data.</text>
</comment>
<dbReference type="OrthoDB" id="288675at2"/>
<gene>
    <name evidence="2" type="ORF">CA13_52020</name>
</gene>
<evidence type="ECO:0000313" key="2">
    <source>
        <dbReference type="EMBL" id="TWT83735.1"/>
    </source>
</evidence>
<name>A0A5C5Z954_9BACT</name>
<protein>
    <submittedName>
        <fullName evidence="2">Uncharacterized protein</fullName>
    </submittedName>
</protein>
<organism evidence="2 3">
    <name type="scientific">Novipirellula herctigrandis</name>
    <dbReference type="NCBI Taxonomy" id="2527986"/>
    <lineage>
        <taxon>Bacteria</taxon>
        <taxon>Pseudomonadati</taxon>
        <taxon>Planctomycetota</taxon>
        <taxon>Planctomycetia</taxon>
        <taxon>Pirellulales</taxon>
        <taxon>Pirellulaceae</taxon>
        <taxon>Novipirellula</taxon>
    </lineage>
</organism>
<feature type="transmembrane region" description="Helical" evidence="1">
    <location>
        <begin position="23"/>
        <end position="44"/>
    </location>
</feature>
<accession>A0A5C5Z954</accession>
<keyword evidence="1" id="KW-0812">Transmembrane</keyword>
<dbReference type="EMBL" id="SJPJ01000001">
    <property type="protein sequence ID" value="TWT83735.1"/>
    <property type="molecule type" value="Genomic_DNA"/>
</dbReference>